<dbReference type="EMBL" id="KQ999909">
    <property type="protein sequence ID" value="KZV40606.1"/>
    <property type="molecule type" value="Genomic_DNA"/>
</dbReference>
<evidence type="ECO:0000313" key="2">
    <source>
        <dbReference type="EMBL" id="KZV40606.1"/>
    </source>
</evidence>
<feature type="region of interest" description="Disordered" evidence="1">
    <location>
        <begin position="48"/>
        <end position="68"/>
    </location>
</feature>
<sequence>MGVKYLWVKKKAYGCKQLRVKKTAYVCKTAQGEEISLRVVGQLILGKVRPDREPGPARKGKADHEQIG</sequence>
<evidence type="ECO:0000256" key="1">
    <source>
        <dbReference type="SAM" id="MobiDB-lite"/>
    </source>
</evidence>
<gene>
    <name evidence="2" type="ORF">F511_33157</name>
</gene>
<organism evidence="2 3">
    <name type="scientific">Dorcoceras hygrometricum</name>
    <dbReference type="NCBI Taxonomy" id="472368"/>
    <lineage>
        <taxon>Eukaryota</taxon>
        <taxon>Viridiplantae</taxon>
        <taxon>Streptophyta</taxon>
        <taxon>Embryophyta</taxon>
        <taxon>Tracheophyta</taxon>
        <taxon>Spermatophyta</taxon>
        <taxon>Magnoliopsida</taxon>
        <taxon>eudicotyledons</taxon>
        <taxon>Gunneridae</taxon>
        <taxon>Pentapetalae</taxon>
        <taxon>asterids</taxon>
        <taxon>lamiids</taxon>
        <taxon>Lamiales</taxon>
        <taxon>Gesneriaceae</taxon>
        <taxon>Didymocarpoideae</taxon>
        <taxon>Trichosporeae</taxon>
        <taxon>Loxocarpinae</taxon>
        <taxon>Dorcoceras</taxon>
    </lineage>
</organism>
<accession>A0A2Z7C143</accession>
<evidence type="ECO:0000313" key="3">
    <source>
        <dbReference type="Proteomes" id="UP000250235"/>
    </source>
</evidence>
<name>A0A2Z7C143_9LAMI</name>
<proteinExistence type="predicted"/>
<keyword evidence="3" id="KW-1185">Reference proteome</keyword>
<protein>
    <submittedName>
        <fullName evidence="2">Protein SUPPRESSOR OF npr1-1, CONSTITUTIVE 1-like</fullName>
    </submittedName>
</protein>
<dbReference type="Proteomes" id="UP000250235">
    <property type="component" value="Unassembled WGS sequence"/>
</dbReference>
<reference evidence="2 3" key="1">
    <citation type="journal article" date="2015" name="Proc. Natl. Acad. Sci. U.S.A.">
        <title>The resurrection genome of Boea hygrometrica: A blueprint for survival of dehydration.</title>
        <authorList>
            <person name="Xiao L."/>
            <person name="Yang G."/>
            <person name="Zhang L."/>
            <person name="Yang X."/>
            <person name="Zhao S."/>
            <person name="Ji Z."/>
            <person name="Zhou Q."/>
            <person name="Hu M."/>
            <person name="Wang Y."/>
            <person name="Chen M."/>
            <person name="Xu Y."/>
            <person name="Jin H."/>
            <person name="Xiao X."/>
            <person name="Hu G."/>
            <person name="Bao F."/>
            <person name="Hu Y."/>
            <person name="Wan P."/>
            <person name="Li L."/>
            <person name="Deng X."/>
            <person name="Kuang T."/>
            <person name="Xiang C."/>
            <person name="Zhu J.K."/>
            <person name="Oliver M.J."/>
            <person name="He Y."/>
        </authorList>
    </citation>
    <scope>NUCLEOTIDE SEQUENCE [LARGE SCALE GENOMIC DNA]</scope>
    <source>
        <strain evidence="3">cv. XS01</strain>
    </source>
</reference>
<dbReference type="AlphaFoldDB" id="A0A2Z7C143"/>